<dbReference type="InterPro" id="IPR014026">
    <property type="entry name" value="UDP-Glc/GDP-Man_DH_dimer"/>
</dbReference>
<dbReference type="EMBL" id="BJTG01000001">
    <property type="protein sequence ID" value="GEJ55431.1"/>
    <property type="molecule type" value="Genomic_DNA"/>
</dbReference>
<dbReference type="PANTHER" id="PTHR43491">
    <property type="entry name" value="UDP-N-ACETYL-D-MANNOSAMINE DEHYDROGENASE"/>
    <property type="match status" value="1"/>
</dbReference>
<dbReference type="InterPro" id="IPR001732">
    <property type="entry name" value="UDP-Glc/GDP-Man_DH_N"/>
</dbReference>
<dbReference type="InterPro" id="IPR036291">
    <property type="entry name" value="NAD(P)-bd_dom_sf"/>
</dbReference>
<dbReference type="GO" id="GO:0016628">
    <property type="term" value="F:oxidoreductase activity, acting on the CH-CH group of donors, NAD or NADP as acceptor"/>
    <property type="evidence" value="ECO:0007669"/>
    <property type="project" value="InterPro"/>
</dbReference>
<dbReference type="InterPro" id="IPR014027">
    <property type="entry name" value="UDP-Glc/GDP-Man_DH_C"/>
</dbReference>
<gene>
    <name evidence="5" type="ORF">AMYX_01720</name>
</gene>
<proteinExistence type="inferred from homology"/>
<feature type="domain" description="UDP-glucose/GDP-mannose dehydrogenase C-terminal" evidence="4">
    <location>
        <begin position="328"/>
        <end position="426"/>
    </location>
</feature>
<dbReference type="SUPFAM" id="SSF51735">
    <property type="entry name" value="NAD(P)-binding Rossmann-fold domains"/>
    <property type="match status" value="1"/>
</dbReference>
<keyword evidence="2" id="KW-0520">NAD</keyword>
<dbReference type="Pfam" id="PF03720">
    <property type="entry name" value="UDPG_MGDP_dh_C"/>
    <property type="match status" value="1"/>
</dbReference>
<protein>
    <submittedName>
        <fullName evidence="5">UDP-N-acetyl-D-glucosamine dehydrogenase</fullName>
    </submittedName>
</protein>
<evidence type="ECO:0000313" key="6">
    <source>
        <dbReference type="Proteomes" id="UP000503640"/>
    </source>
</evidence>
<dbReference type="SMART" id="SM00984">
    <property type="entry name" value="UDPG_MGDP_dh_C"/>
    <property type="match status" value="1"/>
</dbReference>
<accession>A0A7I9VGB3</accession>
<dbReference type="SUPFAM" id="SSF52413">
    <property type="entry name" value="UDP-glucose/GDP-mannose dehydrogenase C-terminal domain"/>
    <property type="match status" value="1"/>
</dbReference>
<dbReference type="PANTHER" id="PTHR43491:SF1">
    <property type="entry name" value="UDP-N-ACETYL-D-MANNOSAMINE DEHYDROGENASE"/>
    <property type="match status" value="1"/>
</dbReference>
<evidence type="ECO:0000256" key="2">
    <source>
        <dbReference type="ARBA" id="ARBA00023027"/>
    </source>
</evidence>
<name>A0A7I9VGB3_9BACT</name>
<dbReference type="GO" id="GO:0016616">
    <property type="term" value="F:oxidoreductase activity, acting on the CH-OH group of donors, NAD or NADP as acceptor"/>
    <property type="evidence" value="ECO:0007669"/>
    <property type="project" value="InterPro"/>
</dbReference>
<evidence type="ECO:0000256" key="1">
    <source>
        <dbReference type="ARBA" id="ARBA00023002"/>
    </source>
</evidence>
<evidence type="ECO:0000313" key="5">
    <source>
        <dbReference type="EMBL" id="GEJ55431.1"/>
    </source>
</evidence>
<keyword evidence="6" id="KW-1185">Reference proteome</keyword>
<dbReference type="PIRSF" id="PIRSF000124">
    <property type="entry name" value="UDPglc_GDPman_dh"/>
    <property type="match status" value="1"/>
</dbReference>
<dbReference type="AlphaFoldDB" id="A0A7I9VGB3"/>
<dbReference type="InterPro" id="IPR008927">
    <property type="entry name" value="6-PGluconate_DH-like_C_sf"/>
</dbReference>
<evidence type="ECO:0000259" key="4">
    <source>
        <dbReference type="SMART" id="SM00984"/>
    </source>
</evidence>
<dbReference type="NCBIfam" id="TIGR03026">
    <property type="entry name" value="NDP-sugDHase"/>
    <property type="match status" value="1"/>
</dbReference>
<reference evidence="6" key="1">
    <citation type="journal article" date="2020" name="Appl. Environ. Microbiol.">
        <title>Diazotrophic Anaeromyxobacter Isolates from Soils.</title>
        <authorList>
            <person name="Masuda Y."/>
            <person name="Yamanaka H."/>
            <person name="Xu Z.X."/>
            <person name="Shiratori Y."/>
            <person name="Aono T."/>
            <person name="Amachi S."/>
            <person name="Senoo K."/>
            <person name="Itoh H."/>
        </authorList>
    </citation>
    <scope>NUCLEOTIDE SEQUENCE [LARGE SCALE GENOMIC DNA]</scope>
    <source>
        <strain evidence="6">R267</strain>
    </source>
</reference>
<sequence>MNELRRKIENRAAHVGVIGQGYVGLPLALVFREAGFDVTGFDVDPKKVDAIACGESFIKHIGPERVAAAVKSGRYRATTDFDRLGTCDAILICVPTPLGRHREPDNSYIHSTVREIAKRLRRGQLIVLESTTYPGTTDEEVKPLLEATGLRCPNDFLLAFSPEREDPGRRDHTTRNIPKVVGGVESTSTDCAALLYGAAMEKVVPVSSSRVAESSKLLENVFRSVNIALVNELKMLFDRMDIDVWEVIEAAKSKPFGFMPFYPGPGLGGHCIPLDPFYLSWKAAEYGSWARFIELAGEINTRMPSYVLHRLQRALNEDGKPLKGSRILVLGLAYKANIDDDRESPSYEIIELLREADAHVEYCDPYFSEARKTRRHDLKMRSLPVTAEAFAAFDAVVVATAHDLFKDAALFEHVPLVLDTRNMVEPLFAGGRARPRIVKA</sequence>
<dbReference type="GO" id="GO:0000271">
    <property type="term" value="P:polysaccharide biosynthetic process"/>
    <property type="evidence" value="ECO:0007669"/>
    <property type="project" value="InterPro"/>
</dbReference>
<comment type="caution">
    <text evidence="5">The sequence shown here is derived from an EMBL/GenBank/DDBJ whole genome shotgun (WGS) entry which is preliminary data.</text>
</comment>
<keyword evidence="1" id="KW-0560">Oxidoreductase</keyword>
<dbReference type="Proteomes" id="UP000503640">
    <property type="component" value="Unassembled WGS sequence"/>
</dbReference>
<evidence type="ECO:0000256" key="3">
    <source>
        <dbReference type="PIRNR" id="PIRNR000124"/>
    </source>
</evidence>
<dbReference type="InterPro" id="IPR036220">
    <property type="entry name" value="UDP-Glc/GDP-Man_DH_C_sf"/>
</dbReference>
<dbReference type="InterPro" id="IPR017476">
    <property type="entry name" value="UDP-Glc/GDP-Man"/>
</dbReference>
<dbReference type="PIRSF" id="PIRSF500136">
    <property type="entry name" value="UDP_ManNAc_DH"/>
    <property type="match status" value="1"/>
</dbReference>
<dbReference type="Pfam" id="PF00984">
    <property type="entry name" value="UDPG_MGDP_dh"/>
    <property type="match status" value="1"/>
</dbReference>
<dbReference type="GO" id="GO:0051287">
    <property type="term" value="F:NAD binding"/>
    <property type="evidence" value="ECO:0007669"/>
    <property type="project" value="InterPro"/>
</dbReference>
<organism evidence="5 6">
    <name type="scientific">Anaeromyxobacter diazotrophicus</name>
    <dbReference type="NCBI Taxonomy" id="2590199"/>
    <lineage>
        <taxon>Bacteria</taxon>
        <taxon>Pseudomonadati</taxon>
        <taxon>Myxococcota</taxon>
        <taxon>Myxococcia</taxon>
        <taxon>Myxococcales</taxon>
        <taxon>Cystobacterineae</taxon>
        <taxon>Anaeromyxobacteraceae</taxon>
        <taxon>Anaeromyxobacter</taxon>
    </lineage>
</organism>
<comment type="similarity">
    <text evidence="3">Belongs to the UDP-glucose/GDP-mannose dehydrogenase family.</text>
</comment>
<dbReference type="InterPro" id="IPR028359">
    <property type="entry name" value="UDP_ManNAc/GlcNAc_DH"/>
</dbReference>
<dbReference type="Gene3D" id="3.40.50.720">
    <property type="entry name" value="NAD(P)-binding Rossmann-like Domain"/>
    <property type="match status" value="2"/>
</dbReference>
<dbReference type="Pfam" id="PF03721">
    <property type="entry name" value="UDPG_MGDP_dh_N"/>
    <property type="match status" value="1"/>
</dbReference>
<dbReference type="SUPFAM" id="SSF48179">
    <property type="entry name" value="6-phosphogluconate dehydrogenase C-terminal domain-like"/>
    <property type="match status" value="1"/>
</dbReference>
<dbReference type="RefSeq" id="WP_176062228.1">
    <property type="nucleotide sequence ID" value="NZ_BJTG01000001.1"/>
</dbReference>